<name>A0A0G8F6R8_BACCE</name>
<proteinExistence type="predicted"/>
<comment type="caution">
    <text evidence="3">The sequence shown here is derived from an EMBL/GenBank/DDBJ whole genome shotgun (WGS) entry which is preliminary data.</text>
</comment>
<sequence>MGIYSKYEELAVKVHCINSKGSGCLFQPFTTEYSYVITAKHCLEGNEETPQSFSKDDIKIFFSRDGSIGEQIVLDYYLHDKLDLAVIKVKYIEGLPSTLITIPKENQAISLYGFPDILQDEEHDGIVSSLNGHRLKCSMNFVRPHQNLIEFTPDSDVSNIINTVNETIVGFSGSGVYYEKNDNLYLIGIFIELKEENGAFNSLFGHDISEVNRILFNNQLPQLIPEELLNFEKYIETAFESNEGIIKPVLKRNARPLLDLQPNHIVNSYNEKLYLPYNSFIEEGLLNPKLWEGWVSLLTYYYMDTNNLPSKEDFNLVRSRDGYYHNIRMYFTGYKKLSNCVMDLFVNNYDELKKNDVIVINTQGSSPGTKSCNKGKTGRFLRQIDRGDREKLIEKGIEIDNPEHLKGVEFIHIDLFKDKFSIHDEIEIQAELEAKLKESIKEVFNNVP</sequence>
<dbReference type="InterPro" id="IPR046916">
    <property type="entry name" value="ABC-3C_CTD4"/>
</dbReference>
<feature type="domain" description="ABC-three component systems C-terminal" evidence="2">
    <location>
        <begin position="206"/>
        <end position="421"/>
    </location>
</feature>
<evidence type="ECO:0000259" key="2">
    <source>
        <dbReference type="Pfam" id="PF20280"/>
    </source>
</evidence>
<protein>
    <recommendedName>
        <fullName evidence="2">ABC-three component systems C-terminal domain-containing protein</fullName>
    </recommendedName>
</protein>
<organism evidence="3 4">
    <name type="scientific">Bacillus cereus</name>
    <dbReference type="NCBI Taxonomy" id="1396"/>
    <lineage>
        <taxon>Bacteria</taxon>
        <taxon>Bacillati</taxon>
        <taxon>Bacillota</taxon>
        <taxon>Bacilli</taxon>
        <taxon>Bacillales</taxon>
        <taxon>Bacillaceae</taxon>
        <taxon>Bacillus</taxon>
        <taxon>Bacillus cereus group</taxon>
    </lineage>
</organism>
<evidence type="ECO:0000313" key="3">
    <source>
        <dbReference type="EMBL" id="KLA32171.1"/>
    </source>
</evidence>
<dbReference type="Gene3D" id="2.40.10.120">
    <property type="match status" value="1"/>
</dbReference>
<dbReference type="InterPro" id="IPR009003">
    <property type="entry name" value="Peptidase_S1_PA"/>
</dbReference>
<dbReference type="EMBL" id="LCYI01000009">
    <property type="protein sequence ID" value="KLA32171.1"/>
    <property type="molecule type" value="Genomic_DNA"/>
</dbReference>
<keyword evidence="1" id="KW-0378">Hydrolase</keyword>
<evidence type="ECO:0000313" key="4">
    <source>
        <dbReference type="Proteomes" id="UP000035214"/>
    </source>
</evidence>
<dbReference type="SUPFAM" id="SSF50494">
    <property type="entry name" value="Trypsin-like serine proteases"/>
    <property type="match status" value="1"/>
</dbReference>
<dbReference type="Proteomes" id="UP000035214">
    <property type="component" value="Unassembled WGS sequence"/>
</dbReference>
<dbReference type="GO" id="GO:0008236">
    <property type="term" value="F:serine-type peptidase activity"/>
    <property type="evidence" value="ECO:0007669"/>
    <property type="project" value="UniProtKB-KW"/>
</dbReference>
<dbReference type="AlphaFoldDB" id="A0A0G8F6R8"/>
<keyword evidence="1" id="KW-0720">Serine protease</keyword>
<gene>
    <name evidence="3" type="ORF">B4077_0927</name>
</gene>
<dbReference type="Pfam" id="PF20280">
    <property type="entry name" value="CTD4"/>
    <property type="match status" value="1"/>
</dbReference>
<dbReference type="RefSeq" id="WP_046953891.1">
    <property type="nucleotide sequence ID" value="NZ_LCYI01000009.1"/>
</dbReference>
<accession>A0A0G8F6R8</accession>
<dbReference type="PATRIC" id="fig|1396.428.peg.109"/>
<reference evidence="3 4" key="1">
    <citation type="submission" date="2015-04" db="EMBL/GenBank/DDBJ databases">
        <title>Draft Genome Sequences of Eight Spore-Forming Food Isolates of Bacillus cereus Genome sequencing.</title>
        <authorList>
            <person name="Krawcyk A.O."/>
            <person name="de Jong A."/>
            <person name="Eijlander R.T."/>
            <person name="Berendsen E.M."/>
            <person name="Holsappel S."/>
            <person name="Wells-Bennik M."/>
            <person name="Kuipers O.P."/>
        </authorList>
    </citation>
    <scope>NUCLEOTIDE SEQUENCE [LARGE SCALE GENOMIC DNA]</scope>
    <source>
        <strain evidence="3 4">B4077</strain>
    </source>
</reference>
<keyword evidence="1" id="KW-0645">Protease</keyword>
<evidence type="ECO:0000256" key="1">
    <source>
        <dbReference type="ARBA" id="ARBA00022825"/>
    </source>
</evidence>